<accession>A0AAD6HQ09</accession>
<organism evidence="3 4">
    <name type="scientific">Penicillium malachiteum</name>
    <dbReference type="NCBI Taxonomy" id="1324776"/>
    <lineage>
        <taxon>Eukaryota</taxon>
        <taxon>Fungi</taxon>
        <taxon>Dikarya</taxon>
        <taxon>Ascomycota</taxon>
        <taxon>Pezizomycotina</taxon>
        <taxon>Eurotiomycetes</taxon>
        <taxon>Eurotiomycetidae</taxon>
        <taxon>Eurotiales</taxon>
        <taxon>Aspergillaceae</taxon>
        <taxon>Penicillium</taxon>
    </lineage>
</organism>
<dbReference type="InterPro" id="IPR048273">
    <property type="entry name" value="Luciferase"/>
</dbReference>
<dbReference type="EMBL" id="JAQJAN010000004">
    <property type="protein sequence ID" value="KAJ5731969.1"/>
    <property type="molecule type" value="Genomic_DNA"/>
</dbReference>
<keyword evidence="4" id="KW-1185">Reference proteome</keyword>
<dbReference type="Proteomes" id="UP001215712">
    <property type="component" value="Unassembled WGS sequence"/>
</dbReference>
<reference evidence="3" key="2">
    <citation type="submission" date="2023-01" db="EMBL/GenBank/DDBJ databases">
        <authorList>
            <person name="Petersen C."/>
        </authorList>
    </citation>
    <scope>NUCLEOTIDE SEQUENCE</scope>
    <source>
        <strain evidence="3">IBT 17514</strain>
    </source>
</reference>
<keyword evidence="1" id="KW-1133">Transmembrane helix</keyword>
<dbReference type="AlphaFoldDB" id="A0AAD6HQ09"/>
<keyword evidence="1" id="KW-0472">Membrane</keyword>
<keyword evidence="1" id="KW-0812">Transmembrane</keyword>
<evidence type="ECO:0000259" key="2">
    <source>
        <dbReference type="Pfam" id="PF17648"/>
    </source>
</evidence>
<name>A0AAD6HQ09_9EURO</name>
<reference evidence="3" key="1">
    <citation type="journal article" date="2023" name="IMA Fungus">
        <title>Comparative genomic study of the Penicillium genus elucidates a diverse pangenome and 15 lateral gene transfer events.</title>
        <authorList>
            <person name="Petersen C."/>
            <person name="Sorensen T."/>
            <person name="Nielsen M.R."/>
            <person name="Sondergaard T.E."/>
            <person name="Sorensen J.L."/>
            <person name="Fitzpatrick D.A."/>
            <person name="Frisvad J.C."/>
            <person name="Nielsen K.L."/>
        </authorList>
    </citation>
    <scope>NUCLEOTIDE SEQUENCE</scope>
    <source>
        <strain evidence="3">IBT 17514</strain>
    </source>
</reference>
<evidence type="ECO:0000313" key="4">
    <source>
        <dbReference type="Proteomes" id="UP001215712"/>
    </source>
</evidence>
<feature type="transmembrane region" description="Helical" evidence="1">
    <location>
        <begin position="29"/>
        <end position="49"/>
    </location>
</feature>
<protein>
    <recommendedName>
        <fullName evidence="2">Luciferase domain-containing protein</fullName>
    </recommendedName>
</protein>
<proteinExistence type="predicted"/>
<comment type="caution">
    <text evidence="3">The sequence shown here is derived from an EMBL/GenBank/DDBJ whole genome shotgun (WGS) entry which is preliminary data.</text>
</comment>
<gene>
    <name evidence="3" type="ORF">N7493_003450</name>
</gene>
<dbReference type="Pfam" id="PF17648">
    <property type="entry name" value="Luciferase"/>
    <property type="match status" value="1"/>
</dbReference>
<feature type="domain" description="Luciferase" evidence="2">
    <location>
        <begin position="192"/>
        <end position="270"/>
    </location>
</feature>
<dbReference type="PANTHER" id="PTHR38695">
    <property type="entry name" value="AMINO ACID PERMEASE_ SLC12A DOMAIN-CONTAINING PROTEIN"/>
    <property type="match status" value="1"/>
</dbReference>
<evidence type="ECO:0000256" key="1">
    <source>
        <dbReference type="SAM" id="Phobius"/>
    </source>
</evidence>
<dbReference type="PANTHER" id="PTHR38695:SF1">
    <property type="entry name" value="AMINO ACID PERMEASE_ SLC12A DOMAIN-CONTAINING PROTEIN"/>
    <property type="match status" value="1"/>
</dbReference>
<sequence>MSYIDQITKHLPSLPKVPIRLPHSMQERLAVVLGTTAVVGTSLVFPVLYRDYETYISYGPGGPPGNVFGWVIVRTLFQPLMSEMLDTAVYTQRVDALEGHNAGGEGYLNLTPEQVRPIADRPIVGPHVAPQRQLTQLPEEEIQDKLETAFRAFGFRNHHLVKWSRSSQEAHADALFLADHIPAFGTAKQTDGELAHIHTGGDHSAHFCLSPADCKKVIEAGWGQRHGFSGTSAISWLSLGTKPDIPVEFLLIYAPRNEAEIDTFMQILAAGIKFTTGREDVR</sequence>
<evidence type="ECO:0000313" key="3">
    <source>
        <dbReference type="EMBL" id="KAJ5731969.1"/>
    </source>
</evidence>
<dbReference type="InterPro" id="IPR040841">
    <property type="entry name" value="Luciferase_dom"/>
</dbReference>